<dbReference type="InterPro" id="IPR023828">
    <property type="entry name" value="Peptidase_S8_Ser-AS"/>
</dbReference>
<feature type="active site" description="Charge relay system" evidence="9">
    <location>
        <position position="376"/>
    </location>
</feature>
<dbReference type="PRINTS" id="PR00723">
    <property type="entry name" value="SUBTILISIN"/>
</dbReference>
<comment type="subcellular location">
    <subcellularLocation>
        <location evidence="1">Secreted</location>
    </subcellularLocation>
</comment>
<feature type="compositionally biased region" description="Pro residues" evidence="11">
    <location>
        <begin position="442"/>
        <end position="482"/>
    </location>
</feature>
<keyword evidence="4 9" id="KW-0645">Protease</keyword>
<evidence type="ECO:0000256" key="8">
    <source>
        <dbReference type="ARBA" id="ARBA00023145"/>
    </source>
</evidence>
<comment type="similarity">
    <text evidence="2 9 10">Belongs to the peptidase S8 family.</text>
</comment>
<dbReference type="AlphaFoldDB" id="A0A2N8L1K7"/>
<dbReference type="Gene3D" id="3.40.50.200">
    <property type="entry name" value="Peptidase S8/S53 domain"/>
    <property type="match status" value="1"/>
</dbReference>
<dbReference type="SUPFAM" id="SSF52743">
    <property type="entry name" value="Subtilisin-like"/>
    <property type="match status" value="1"/>
</dbReference>
<evidence type="ECO:0000256" key="11">
    <source>
        <dbReference type="SAM" id="MobiDB-lite"/>
    </source>
</evidence>
<dbReference type="InterPro" id="IPR023827">
    <property type="entry name" value="Peptidase_S8_Asp-AS"/>
</dbReference>
<feature type="active site" description="Charge relay system" evidence="9">
    <location>
        <position position="140"/>
    </location>
</feature>
<keyword evidence="7 9" id="KW-0720">Serine protease</keyword>
<evidence type="ECO:0000256" key="2">
    <source>
        <dbReference type="ARBA" id="ARBA00011073"/>
    </source>
</evidence>
<feature type="active site" description="Charge relay system" evidence="9">
    <location>
        <position position="200"/>
    </location>
</feature>
<name>A0A2N8L1K7_9BURK</name>
<dbReference type="InterPro" id="IPR036852">
    <property type="entry name" value="Peptidase_S8/S53_dom_sf"/>
</dbReference>
<sequence length="603" mass="60006">MARFEPTPNTDRLIVKYRSGAVSSNADGSPNARSEAAMQVAANRQGVRMKHLRRMANGAQVFHLDRRLSLADAGAMAANLRMGDAAIEYVEPDRLHHPTLVPNDSLLAQQWSLSDNVAGIRAPAAWDRSTGAGVTVAVLDTGVRPHADLSARLLPGYDFISSASFAGDGNARDADASDPGDFTLNNQCGSGSRANNSSWHGTHVAGIAAASGGNGVGVAGVAYAAKVLPLRVLGRCGGYDSDIADAIVWAVGGSVSGLPVNPNPAKVLNLSLGGNGACSTTTQNAINTARAKGAVVVVAAGNSKVDAAGSSPANCSGVIVVAATGKTGGRASYSNFGSKVTLAAPGGDGSFGILSTWNAGTTKPGADNYGSMMGTSMATPVVSGVAALMLAVNPKLTPDQVASLLKSSARAFPAACSGCGSGLVDANAAVLAAVAAKTSAPAPAPAPSPAPTPALAPTPAPKPAPVPAPTPAPTPAPAPSPIPALLKLSDKEPNESITTAQAVASLPAQVAGSISSTSDNDYFKFTLPAGKTVTAVLSASSAASGFGVGVYMSTGQTVLLSNGIVGASQQLKISNPGGSAVTLVLRVMRSAGTTGAYTLKMTL</sequence>
<evidence type="ECO:0000256" key="7">
    <source>
        <dbReference type="ARBA" id="ARBA00022825"/>
    </source>
</evidence>
<dbReference type="Gene3D" id="2.60.120.380">
    <property type="match status" value="1"/>
</dbReference>
<evidence type="ECO:0000256" key="9">
    <source>
        <dbReference type="PROSITE-ProRule" id="PRU01240"/>
    </source>
</evidence>
<keyword evidence="14" id="KW-1185">Reference proteome</keyword>
<feature type="compositionally biased region" description="Polar residues" evidence="11">
    <location>
        <begin position="183"/>
        <end position="195"/>
    </location>
</feature>
<feature type="region of interest" description="Disordered" evidence="11">
    <location>
        <begin position="440"/>
        <end position="486"/>
    </location>
</feature>
<dbReference type="GO" id="GO:0004252">
    <property type="term" value="F:serine-type endopeptidase activity"/>
    <property type="evidence" value="ECO:0007669"/>
    <property type="project" value="UniProtKB-UniRule"/>
</dbReference>
<dbReference type="Pfam" id="PF00082">
    <property type="entry name" value="Peptidase_S8"/>
    <property type="match status" value="1"/>
</dbReference>
<dbReference type="PANTHER" id="PTHR43806">
    <property type="entry name" value="PEPTIDASE S8"/>
    <property type="match status" value="1"/>
</dbReference>
<evidence type="ECO:0000256" key="5">
    <source>
        <dbReference type="ARBA" id="ARBA00022729"/>
    </source>
</evidence>
<keyword evidence="6 9" id="KW-0378">Hydrolase</keyword>
<dbReference type="InterPro" id="IPR000209">
    <property type="entry name" value="Peptidase_S8/S53_dom"/>
</dbReference>
<evidence type="ECO:0000259" key="12">
    <source>
        <dbReference type="Pfam" id="PF00082"/>
    </source>
</evidence>
<dbReference type="InterPro" id="IPR022398">
    <property type="entry name" value="Peptidase_S8_His-AS"/>
</dbReference>
<dbReference type="InterPro" id="IPR034176">
    <property type="entry name" value="Peptidases_S8_13"/>
</dbReference>
<keyword evidence="8" id="KW-0865">Zymogen</keyword>
<keyword evidence="3" id="KW-0964">Secreted</keyword>
<feature type="region of interest" description="Disordered" evidence="11">
    <location>
        <begin position="170"/>
        <end position="195"/>
    </location>
</feature>
<feature type="domain" description="Peptidase S8/S53" evidence="12">
    <location>
        <begin position="131"/>
        <end position="421"/>
    </location>
</feature>
<evidence type="ECO:0000256" key="10">
    <source>
        <dbReference type="RuleBase" id="RU003355"/>
    </source>
</evidence>
<comment type="caution">
    <text evidence="13">The sequence shown here is derived from an EMBL/GenBank/DDBJ whole genome shotgun (WGS) entry which is preliminary data.</text>
</comment>
<dbReference type="PROSITE" id="PS00136">
    <property type="entry name" value="SUBTILASE_ASP"/>
    <property type="match status" value="1"/>
</dbReference>
<dbReference type="Proteomes" id="UP000235916">
    <property type="component" value="Unassembled WGS sequence"/>
</dbReference>
<reference evidence="13 14" key="1">
    <citation type="submission" date="2018-01" db="EMBL/GenBank/DDBJ databases">
        <title>Draft genome sequence of Paucibacter aquatile CR182 isolated from freshwater of the Nakdong River.</title>
        <authorList>
            <person name="Choi A."/>
            <person name="Chung E.J."/>
        </authorList>
    </citation>
    <scope>NUCLEOTIDE SEQUENCE [LARGE SCALE GENOMIC DNA]</scope>
    <source>
        <strain evidence="13 14">CR182</strain>
    </source>
</reference>
<evidence type="ECO:0000256" key="4">
    <source>
        <dbReference type="ARBA" id="ARBA00022670"/>
    </source>
</evidence>
<dbReference type="PROSITE" id="PS00138">
    <property type="entry name" value="SUBTILASE_SER"/>
    <property type="match status" value="1"/>
</dbReference>
<dbReference type="FunFam" id="3.40.50.200:FF:000022">
    <property type="entry name" value="Extracellular protease"/>
    <property type="match status" value="1"/>
</dbReference>
<dbReference type="CDD" id="cd07496">
    <property type="entry name" value="Peptidases_S8_13"/>
    <property type="match status" value="1"/>
</dbReference>
<dbReference type="EMBL" id="POSP01000003">
    <property type="protein sequence ID" value="PND39591.1"/>
    <property type="molecule type" value="Genomic_DNA"/>
</dbReference>
<dbReference type="InterPro" id="IPR015500">
    <property type="entry name" value="Peptidase_S8_subtilisin-rel"/>
</dbReference>
<dbReference type="PROSITE" id="PS51892">
    <property type="entry name" value="SUBTILASE"/>
    <property type="match status" value="1"/>
</dbReference>
<evidence type="ECO:0000313" key="14">
    <source>
        <dbReference type="Proteomes" id="UP000235916"/>
    </source>
</evidence>
<organism evidence="13 14">
    <name type="scientific">Kinneretia aquatilis</name>
    <dbReference type="NCBI Taxonomy" id="2070761"/>
    <lineage>
        <taxon>Bacteria</taxon>
        <taxon>Pseudomonadati</taxon>
        <taxon>Pseudomonadota</taxon>
        <taxon>Betaproteobacteria</taxon>
        <taxon>Burkholderiales</taxon>
        <taxon>Sphaerotilaceae</taxon>
        <taxon>Roseateles</taxon>
    </lineage>
</organism>
<dbReference type="OrthoDB" id="9790784at2"/>
<dbReference type="GO" id="GO:0006508">
    <property type="term" value="P:proteolysis"/>
    <property type="evidence" value="ECO:0007669"/>
    <property type="project" value="UniProtKB-KW"/>
</dbReference>
<proteinExistence type="inferred from homology"/>
<keyword evidence="5" id="KW-0732">Signal</keyword>
<evidence type="ECO:0000256" key="1">
    <source>
        <dbReference type="ARBA" id="ARBA00004613"/>
    </source>
</evidence>
<evidence type="ECO:0000256" key="6">
    <source>
        <dbReference type="ARBA" id="ARBA00022801"/>
    </source>
</evidence>
<dbReference type="SUPFAM" id="SSF89260">
    <property type="entry name" value="Collagen-binding domain"/>
    <property type="match status" value="1"/>
</dbReference>
<evidence type="ECO:0000313" key="13">
    <source>
        <dbReference type="EMBL" id="PND39591.1"/>
    </source>
</evidence>
<evidence type="ECO:0000256" key="3">
    <source>
        <dbReference type="ARBA" id="ARBA00022525"/>
    </source>
</evidence>
<gene>
    <name evidence="13" type="ORF">C1O66_06505</name>
</gene>
<accession>A0A2N8L1K7</accession>
<dbReference type="InterPro" id="IPR050131">
    <property type="entry name" value="Peptidase_S8_subtilisin-like"/>
</dbReference>
<dbReference type="PROSITE" id="PS00137">
    <property type="entry name" value="SUBTILASE_HIS"/>
    <property type="match status" value="1"/>
</dbReference>
<protein>
    <submittedName>
        <fullName evidence="13">Peptidase S8</fullName>
    </submittedName>
</protein>
<dbReference type="PANTHER" id="PTHR43806:SF11">
    <property type="entry name" value="CEREVISIN-RELATED"/>
    <property type="match status" value="1"/>
</dbReference>
<dbReference type="GO" id="GO:0005576">
    <property type="term" value="C:extracellular region"/>
    <property type="evidence" value="ECO:0007669"/>
    <property type="project" value="UniProtKB-SubCell"/>
</dbReference>